<feature type="region of interest" description="Disordered" evidence="5">
    <location>
        <begin position="459"/>
        <end position="492"/>
    </location>
</feature>
<reference evidence="7 8" key="1">
    <citation type="submission" date="2024-06" db="EMBL/GenBank/DDBJ databases">
        <title>The Natural Products Discovery Center: Release of the First 8490 Sequenced Strains for Exploring Actinobacteria Biosynthetic Diversity.</title>
        <authorList>
            <person name="Kalkreuter E."/>
            <person name="Kautsar S.A."/>
            <person name="Yang D."/>
            <person name="Bader C.D."/>
            <person name="Teijaro C.N."/>
            <person name="Fluegel L."/>
            <person name="Davis C.M."/>
            <person name="Simpson J.R."/>
            <person name="Lauterbach L."/>
            <person name="Steele A.D."/>
            <person name="Gui C."/>
            <person name="Meng S."/>
            <person name="Li G."/>
            <person name="Viehrig K."/>
            <person name="Ye F."/>
            <person name="Su P."/>
            <person name="Kiefer A.F."/>
            <person name="Nichols A."/>
            <person name="Cepeda A.J."/>
            <person name="Yan W."/>
            <person name="Fan B."/>
            <person name="Jiang Y."/>
            <person name="Adhikari A."/>
            <person name="Zheng C.-J."/>
            <person name="Schuster L."/>
            <person name="Cowan T.M."/>
            <person name="Smanski M.J."/>
            <person name="Chevrette M.G."/>
            <person name="De Carvalho L.P.S."/>
            <person name="Shen B."/>
        </authorList>
    </citation>
    <scope>NUCLEOTIDE SEQUENCE [LARGE SCALE GENOMIC DNA]</scope>
    <source>
        <strain evidence="7 8">NPDC000234</strain>
    </source>
</reference>
<keyword evidence="3" id="KW-0808">Transferase</keyword>
<dbReference type="PROSITE" id="PS00606">
    <property type="entry name" value="KS3_1"/>
    <property type="match status" value="1"/>
</dbReference>
<feature type="non-terminal residue" evidence="7">
    <location>
        <position position="1"/>
    </location>
</feature>
<dbReference type="EMBL" id="JBEPEK010001144">
    <property type="protein sequence ID" value="MER7188289.1"/>
    <property type="molecule type" value="Genomic_DNA"/>
</dbReference>
<dbReference type="CDD" id="cd00833">
    <property type="entry name" value="PKS"/>
    <property type="match status" value="1"/>
</dbReference>
<sequence length="492" mass="50680">RLPGAPDLAAFWDLVVSGRRGIEHFAAADGRVGARSQSAGLLDFDPGRFTISPHEARLMDPQQRQLLMNCAEALAHAGIGDPAPLRVGLVASCGENTYFQRMLRDGDPDLLPDSFRLALHHEKDFLATKAAYHLGLTGPAFTLQSACSSSLAGVHVAAGMLRQGDADVMLVGGVLVDTELTDGYTYRPQHIFSPDGHCRPFSADAEGTVGASGTGVVVLKPLTAARRDGDTVYAVVTGSGLNNDGSGKLGYSAPSLPGQRAAIRAALKRSGRGDGDGGGGGGGDVGYVEAHGTGTRLGDPVEAAALRQAYGLAEDARVALSSVKSQIGHLGAAAGVVGLVRAVLAVHHGVVPPTADFDRLNPEIADGPFRIPVAAEPWPAGPRRVAGVSSFGIGGTNAHVLLEQPDPAPVPDPAEPLPCLVLSGASEAAVRADGRRIAAYLTARPDAYPQVLRHLQAGRPRPVRRGAAAGAAARRRCAAVPPLPAPGRGPPR</sequence>
<dbReference type="InterPro" id="IPR014031">
    <property type="entry name" value="Ketoacyl_synth_C"/>
</dbReference>
<dbReference type="InterPro" id="IPR020841">
    <property type="entry name" value="PKS_Beta-ketoAc_synthase_dom"/>
</dbReference>
<feature type="non-terminal residue" evidence="7">
    <location>
        <position position="492"/>
    </location>
</feature>
<dbReference type="SMART" id="SM00825">
    <property type="entry name" value="PKS_KS"/>
    <property type="match status" value="1"/>
</dbReference>
<evidence type="ECO:0000256" key="4">
    <source>
        <dbReference type="ARBA" id="ARBA00023315"/>
    </source>
</evidence>
<dbReference type="PROSITE" id="PS52004">
    <property type="entry name" value="KS3_2"/>
    <property type="match status" value="1"/>
</dbReference>
<evidence type="ECO:0000256" key="3">
    <source>
        <dbReference type="ARBA" id="ARBA00022679"/>
    </source>
</evidence>
<dbReference type="Pfam" id="PF16197">
    <property type="entry name" value="KAsynt_C_assoc"/>
    <property type="match status" value="1"/>
</dbReference>
<dbReference type="RefSeq" id="WP_350793202.1">
    <property type="nucleotide sequence ID" value="NZ_JBEPEK010001144.1"/>
</dbReference>
<dbReference type="SUPFAM" id="SSF53901">
    <property type="entry name" value="Thiolase-like"/>
    <property type="match status" value="1"/>
</dbReference>
<protein>
    <submittedName>
        <fullName evidence="7">Polyketide synthase</fullName>
    </submittedName>
</protein>
<gene>
    <name evidence="7" type="ORF">ABT404_54055</name>
</gene>
<feature type="compositionally biased region" description="Low complexity" evidence="5">
    <location>
        <begin position="459"/>
        <end position="472"/>
    </location>
</feature>
<dbReference type="PANTHER" id="PTHR43775:SF37">
    <property type="entry name" value="SI:DKEY-61P9.11"/>
    <property type="match status" value="1"/>
</dbReference>
<evidence type="ECO:0000256" key="2">
    <source>
        <dbReference type="ARBA" id="ARBA00022553"/>
    </source>
</evidence>
<accession>A0ABV1XGW0</accession>
<dbReference type="InterPro" id="IPR016039">
    <property type="entry name" value="Thiolase-like"/>
</dbReference>
<keyword evidence="2" id="KW-0597">Phosphoprotein</keyword>
<evidence type="ECO:0000313" key="8">
    <source>
        <dbReference type="Proteomes" id="UP001474181"/>
    </source>
</evidence>
<dbReference type="Proteomes" id="UP001474181">
    <property type="component" value="Unassembled WGS sequence"/>
</dbReference>
<comment type="caution">
    <text evidence="7">The sequence shown here is derived from an EMBL/GenBank/DDBJ whole genome shotgun (WGS) entry which is preliminary data.</text>
</comment>
<dbReference type="Gene3D" id="3.40.47.10">
    <property type="match status" value="1"/>
</dbReference>
<dbReference type="Pfam" id="PF02801">
    <property type="entry name" value="Ketoacyl-synt_C"/>
    <property type="match status" value="1"/>
</dbReference>
<evidence type="ECO:0000313" key="7">
    <source>
        <dbReference type="EMBL" id="MER7188289.1"/>
    </source>
</evidence>
<dbReference type="PANTHER" id="PTHR43775">
    <property type="entry name" value="FATTY ACID SYNTHASE"/>
    <property type="match status" value="1"/>
</dbReference>
<dbReference type="InterPro" id="IPR014030">
    <property type="entry name" value="Ketoacyl_synth_N"/>
</dbReference>
<keyword evidence="8" id="KW-1185">Reference proteome</keyword>
<dbReference type="InterPro" id="IPR032821">
    <property type="entry name" value="PKS_assoc"/>
</dbReference>
<name>A0ABV1XGW0_9ACTN</name>
<evidence type="ECO:0000256" key="1">
    <source>
        <dbReference type="ARBA" id="ARBA00022450"/>
    </source>
</evidence>
<organism evidence="7 8">
    <name type="scientific">Streptomyces hyaluromycini</name>
    <dbReference type="NCBI Taxonomy" id="1377993"/>
    <lineage>
        <taxon>Bacteria</taxon>
        <taxon>Bacillati</taxon>
        <taxon>Actinomycetota</taxon>
        <taxon>Actinomycetes</taxon>
        <taxon>Kitasatosporales</taxon>
        <taxon>Streptomycetaceae</taxon>
        <taxon>Streptomyces</taxon>
    </lineage>
</organism>
<dbReference type="InterPro" id="IPR018201">
    <property type="entry name" value="Ketoacyl_synth_AS"/>
</dbReference>
<dbReference type="InterPro" id="IPR050091">
    <property type="entry name" value="PKS_NRPS_Biosynth_Enz"/>
</dbReference>
<evidence type="ECO:0000259" key="6">
    <source>
        <dbReference type="PROSITE" id="PS52004"/>
    </source>
</evidence>
<feature type="compositionally biased region" description="Pro residues" evidence="5">
    <location>
        <begin position="481"/>
        <end position="492"/>
    </location>
</feature>
<proteinExistence type="predicted"/>
<dbReference type="Pfam" id="PF00109">
    <property type="entry name" value="ketoacyl-synt"/>
    <property type="match status" value="1"/>
</dbReference>
<keyword evidence="4" id="KW-0012">Acyltransferase</keyword>
<feature type="domain" description="Ketosynthase family 3 (KS3)" evidence="6">
    <location>
        <begin position="1"/>
        <end position="404"/>
    </location>
</feature>
<keyword evidence="1" id="KW-0596">Phosphopantetheine</keyword>
<evidence type="ECO:0000256" key="5">
    <source>
        <dbReference type="SAM" id="MobiDB-lite"/>
    </source>
</evidence>